<proteinExistence type="predicted"/>
<name>A0A369KQ12_9BACT</name>
<protein>
    <submittedName>
        <fullName evidence="1">DUF3800 domain-containing protein</fullName>
    </submittedName>
</protein>
<reference evidence="1" key="1">
    <citation type="submission" date="2018-04" db="EMBL/GenBank/DDBJ databases">
        <title>Draft genome sequence of the Candidatus Spirobacillus cienkowskii, a pathogen of freshwater Daphnia species, reconstructed from hemolymph metagenomic reads.</title>
        <authorList>
            <person name="Bresciani L."/>
            <person name="Lemos L.N."/>
            <person name="Wale N."/>
            <person name="Lin J.Y."/>
            <person name="Fernandes G.R."/>
            <person name="Duffy M.A."/>
            <person name="Rodrigues J.M."/>
        </authorList>
    </citation>
    <scope>NUCLEOTIDE SEQUENCE [LARGE SCALE GENOMIC DNA]</scope>
    <source>
        <strain evidence="1">Binning01</strain>
    </source>
</reference>
<dbReference type="AlphaFoldDB" id="A0A369KQ12"/>
<organism evidence="1 2">
    <name type="scientific">Spirobacillus cienkowskii</name>
    <dbReference type="NCBI Taxonomy" id="495820"/>
    <lineage>
        <taxon>Bacteria</taxon>
        <taxon>Pseudomonadati</taxon>
        <taxon>Bdellovibrionota</taxon>
        <taxon>Oligoflexia</taxon>
        <taxon>Silvanigrellales</taxon>
        <taxon>Spirobacillus</taxon>
    </lineage>
</organism>
<dbReference type="Proteomes" id="UP000253934">
    <property type="component" value="Unassembled WGS sequence"/>
</dbReference>
<evidence type="ECO:0000313" key="1">
    <source>
        <dbReference type="EMBL" id="RDB36701.1"/>
    </source>
</evidence>
<sequence length="239" mass="28457">MYLIYFDENKYSKENPFFYIGGILLKEDKLTDLESTIMQIQFNYFSTNILTKDTELHGISIFQGKDNFKTRKLEERVRLFNDITTFVIDNKIPIRMVRIDIEAHRKKYKYPQPEYNLGLTLVLERFCDFLENVNDIGVVFGDYEGDEISKSILDFSQFKHIGKTPMYHGRALGRLKDTVYFSHSHHSRFLQITDILVYMAGRFENNGINPSTFKWHETQVYENWEKIKVGTDFKIQRWP</sequence>
<dbReference type="EMBL" id="QOVW01000039">
    <property type="protein sequence ID" value="RDB36701.1"/>
    <property type="molecule type" value="Genomic_DNA"/>
</dbReference>
<dbReference type="Pfam" id="PF12686">
    <property type="entry name" value="DUF3800"/>
    <property type="match status" value="1"/>
</dbReference>
<keyword evidence="2" id="KW-1185">Reference proteome</keyword>
<accession>A0A369KQ12</accession>
<evidence type="ECO:0000313" key="2">
    <source>
        <dbReference type="Proteomes" id="UP000253934"/>
    </source>
</evidence>
<dbReference type="InterPro" id="IPR024524">
    <property type="entry name" value="DUF3800"/>
</dbReference>
<gene>
    <name evidence="1" type="ORF">DCC88_03740</name>
</gene>
<comment type="caution">
    <text evidence="1">The sequence shown here is derived from an EMBL/GenBank/DDBJ whole genome shotgun (WGS) entry which is preliminary data.</text>
</comment>